<dbReference type="GO" id="GO:0046872">
    <property type="term" value="F:metal ion binding"/>
    <property type="evidence" value="ECO:0007669"/>
    <property type="project" value="UniProtKB-KW"/>
</dbReference>
<dbReference type="InterPro" id="IPR043519">
    <property type="entry name" value="NT_sf"/>
</dbReference>
<reference evidence="9" key="1">
    <citation type="journal article" date="2021" name="PeerJ">
        <title>Extensive microbial diversity within the chicken gut microbiome revealed by metagenomics and culture.</title>
        <authorList>
            <person name="Gilroy R."/>
            <person name="Ravi A."/>
            <person name="Getino M."/>
            <person name="Pursley I."/>
            <person name="Horton D.L."/>
            <person name="Alikhan N.F."/>
            <person name="Baker D."/>
            <person name="Gharbi K."/>
            <person name="Hall N."/>
            <person name="Watson M."/>
            <person name="Adriaenssens E.M."/>
            <person name="Foster-Nyarko E."/>
            <person name="Jarju S."/>
            <person name="Secka A."/>
            <person name="Antonio M."/>
            <person name="Oren A."/>
            <person name="Chaudhuri R.R."/>
            <person name="La Ragione R."/>
            <person name="Hildebrand F."/>
            <person name="Pallen M.J."/>
        </authorList>
    </citation>
    <scope>NUCLEOTIDE SEQUENCE</scope>
    <source>
        <strain evidence="9">742</strain>
    </source>
</reference>
<evidence type="ECO:0000259" key="8">
    <source>
        <dbReference type="Pfam" id="PF18765"/>
    </source>
</evidence>
<dbReference type="PANTHER" id="PTHR33571">
    <property type="entry name" value="SSL8005 PROTEIN"/>
    <property type="match status" value="1"/>
</dbReference>
<keyword evidence="2" id="KW-0808">Transferase</keyword>
<dbReference type="CDD" id="cd05403">
    <property type="entry name" value="NT_KNTase_like"/>
    <property type="match status" value="1"/>
</dbReference>
<dbReference type="Gene3D" id="3.30.460.10">
    <property type="entry name" value="Beta Polymerase, domain 2"/>
    <property type="match status" value="1"/>
</dbReference>
<evidence type="ECO:0000256" key="7">
    <source>
        <dbReference type="ARBA" id="ARBA00022842"/>
    </source>
</evidence>
<reference evidence="9" key="2">
    <citation type="submission" date="2021-04" db="EMBL/GenBank/DDBJ databases">
        <authorList>
            <person name="Gilroy R."/>
        </authorList>
    </citation>
    <scope>NUCLEOTIDE SEQUENCE</scope>
    <source>
        <strain evidence="9">742</strain>
    </source>
</reference>
<protein>
    <submittedName>
        <fullName evidence="9">Nucleotidyltransferase domain-containing protein</fullName>
    </submittedName>
</protein>
<dbReference type="InterPro" id="IPR041633">
    <property type="entry name" value="Polbeta"/>
</dbReference>
<evidence type="ECO:0000256" key="1">
    <source>
        <dbReference type="ARBA" id="ARBA00001946"/>
    </source>
</evidence>
<dbReference type="Pfam" id="PF18765">
    <property type="entry name" value="Polbeta"/>
    <property type="match status" value="1"/>
</dbReference>
<keyword evidence="7" id="KW-0460">Magnesium</keyword>
<feature type="domain" description="Polymerase beta nucleotidyltransferase" evidence="8">
    <location>
        <begin position="10"/>
        <end position="93"/>
    </location>
</feature>
<evidence type="ECO:0000313" key="9">
    <source>
        <dbReference type="EMBL" id="MBU3819687.1"/>
    </source>
</evidence>
<dbReference type="EMBL" id="JAHLFH010000102">
    <property type="protein sequence ID" value="MBU3819687.1"/>
    <property type="molecule type" value="Genomic_DNA"/>
</dbReference>
<dbReference type="SUPFAM" id="SSF81301">
    <property type="entry name" value="Nucleotidyltransferase"/>
    <property type="match status" value="1"/>
</dbReference>
<sequence length="95" mass="10934">MSRDELETIIRELLHKYHAEYALLFGSYARGEATAESDIDVIVFGGERFRARDIFAFGEELRQRTNKDVDAFEIREVNVGSPFYEAVMEEGVRIA</sequence>
<proteinExistence type="predicted"/>
<keyword evidence="3" id="KW-0548">Nucleotidyltransferase</keyword>
<dbReference type="Proteomes" id="UP000824178">
    <property type="component" value="Unassembled WGS sequence"/>
</dbReference>
<dbReference type="AlphaFoldDB" id="A0A9E2KKQ0"/>
<keyword evidence="6" id="KW-0067">ATP-binding</keyword>
<comment type="caution">
    <text evidence="9">The sequence shown here is derived from an EMBL/GenBank/DDBJ whole genome shotgun (WGS) entry which is preliminary data.</text>
</comment>
<name>A0A9E2KKQ0_9FIRM</name>
<comment type="cofactor">
    <cofactor evidence="1">
        <name>Mg(2+)</name>
        <dbReference type="ChEBI" id="CHEBI:18420"/>
    </cofactor>
</comment>
<evidence type="ECO:0000256" key="3">
    <source>
        <dbReference type="ARBA" id="ARBA00022695"/>
    </source>
</evidence>
<accession>A0A9E2KKQ0</accession>
<evidence type="ECO:0000256" key="6">
    <source>
        <dbReference type="ARBA" id="ARBA00022840"/>
    </source>
</evidence>
<keyword evidence="5" id="KW-0547">Nucleotide-binding</keyword>
<dbReference type="InterPro" id="IPR052038">
    <property type="entry name" value="Type-VII_TA_antitoxin"/>
</dbReference>
<dbReference type="GO" id="GO:0016779">
    <property type="term" value="F:nucleotidyltransferase activity"/>
    <property type="evidence" value="ECO:0007669"/>
    <property type="project" value="UniProtKB-KW"/>
</dbReference>
<dbReference type="GO" id="GO:0005524">
    <property type="term" value="F:ATP binding"/>
    <property type="evidence" value="ECO:0007669"/>
    <property type="project" value="UniProtKB-KW"/>
</dbReference>
<evidence type="ECO:0000313" key="10">
    <source>
        <dbReference type="Proteomes" id="UP000824178"/>
    </source>
</evidence>
<dbReference type="PANTHER" id="PTHR33571:SF14">
    <property type="entry name" value="PROTEIN ADENYLYLTRANSFERASE MJ0435-RELATED"/>
    <property type="match status" value="1"/>
</dbReference>
<evidence type="ECO:0000256" key="4">
    <source>
        <dbReference type="ARBA" id="ARBA00022723"/>
    </source>
</evidence>
<organism evidence="9 10">
    <name type="scientific">Candidatus Faecalibacterium intestinavium</name>
    <dbReference type="NCBI Taxonomy" id="2838580"/>
    <lineage>
        <taxon>Bacteria</taxon>
        <taxon>Bacillati</taxon>
        <taxon>Bacillota</taxon>
        <taxon>Clostridia</taxon>
        <taxon>Eubacteriales</taxon>
        <taxon>Oscillospiraceae</taxon>
        <taxon>Faecalibacterium</taxon>
    </lineage>
</organism>
<keyword evidence="4" id="KW-0479">Metal-binding</keyword>
<evidence type="ECO:0000256" key="2">
    <source>
        <dbReference type="ARBA" id="ARBA00022679"/>
    </source>
</evidence>
<evidence type="ECO:0000256" key="5">
    <source>
        <dbReference type="ARBA" id="ARBA00022741"/>
    </source>
</evidence>
<gene>
    <name evidence="9" type="ORF">H9864_04880</name>
</gene>